<proteinExistence type="predicted"/>
<feature type="transmembrane region" description="Helical" evidence="2">
    <location>
        <begin position="12"/>
        <end position="33"/>
    </location>
</feature>
<dbReference type="GeneID" id="110975586"/>
<evidence type="ECO:0000256" key="2">
    <source>
        <dbReference type="SAM" id="Phobius"/>
    </source>
</evidence>
<name>A0A8B7XSM3_ACAPL</name>
<gene>
    <name evidence="4" type="primary">LOC110975586</name>
</gene>
<keyword evidence="3" id="KW-1185">Reference proteome</keyword>
<keyword evidence="2" id="KW-0472">Membrane</keyword>
<keyword evidence="2" id="KW-0812">Transmembrane</keyword>
<dbReference type="PANTHER" id="PTHR37490">
    <property type="entry name" value="EXPRESSED PROTEIN"/>
    <property type="match status" value="1"/>
</dbReference>
<dbReference type="OrthoDB" id="426718at2759"/>
<dbReference type="PANTHER" id="PTHR37490:SF1">
    <property type="entry name" value="GLYCOSYLTRANSFERASE 2-LIKE DOMAIN-CONTAINING PROTEIN"/>
    <property type="match status" value="1"/>
</dbReference>
<evidence type="ECO:0000313" key="4">
    <source>
        <dbReference type="RefSeq" id="XP_022083863.1"/>
    </source>
</evidence>
<accession>A0A8B7XSM3</accession>
<dbReference type="Proteomes" id="UP000694845">
    <property type="component" value="Unplaced"/>
</dbReference>
<dbReference type="Pfam" id="PF11913">
    <property type="entry name" value="DUF3431"/>
    <property type="match status" value="1"/>
</dbReference>
<protein>
    <submittedName>
        <fullName evidence="4">Uncharacterized protein LOC110975586</fullName>
    </submittedName>
</protein>
<keyword evidence="2" id="KW-1133">Transmembrane helix</keyword>
<dbReference type="KEGG" id="aplc:110975586"/>
<dbReference type="RefSeq" id="XP_022083863.1">
    <property type="nucleotide sequence ID" value="XM_022228171.1"/>
</dbReference>
<dbReference type="InterPro" id="IPR021838">
    <property type="entry name" value="DUF3431"/>
</dbReference>
<evidence type="ECO:0000256" key="1">
    <source>
        <dbReference type="SAM" id="MobiDB-lite"/>
    </source>
</evidence>
<reference evidence="4" key="1">
    <citation type="submission" date="2025-08" db="UniProtKB">
        <authorList>
            <consortium name="RefSeq"/>
        </authorList>
    </citation>
    <scope>IDENTIFICATION</scope>
</reference>
<feature type="region of interest" description="Disordered" evidence="1">
    <location>
        <begin position="52"/>
        <end position="79"/>
    </location>
</feature>
<sequence length="289" mass="33377">METFTCCRRRFIFFGSIVGVLALTTILTASNYLRRTSWARAKEPLPRLMSYTFNNSGGPHSPPHGPTAQLSPAPTGLAKSRESPLDYEFVIAHYNEGLDWLRPIANRSHVYHKGKDETPPFAIRKWERLPNVGREAHTYLYHILSNYESLADVTVFLQGHGSRPDVPFCYPEPMDFVVHAKKNVFCIESFKYSNWNRINHIGKWRKDLDAGRMRRANLTVGEFYKTLFGSPHPDQVIRCSVGCFSATRENLRRHPPGFYRTAISFLDDHSNPEEGHYMERFWKIIITPE</sequence>
<evidence type="ECO:0000313" key="3">
    <source>
        <dbReference type="Proteomes" id="UP000694845"/>
    </source>
</evidence>
<dbReference type="AlphaFoldDB" id="A0A8B7XSM3"/>
<organism evidence="3 4">
    <name type="scientific">Acanthaster planci</name>
    <name type="common">Crown-of-thorns starfish</name>
    <dbReference type="NCBI Taxonomy" id="133434"/>
    <lineage>
        <taxon>Eukaryota</taxon>
        <taxon>Metazoa</taxon>
        <taxon>Echinodermata</taxon>
        <taxon>Eleutherozoa</taxon>
        <taxon>Asterozoa</taxon>
        <taxon>Asteroidea</taxon>
        <taxon>Valvatacea</taxon>
        <taxon>Valvatida</taxon>
        <taxon>Acanthasteridae</taxon>
        <taxon>Acanthaster</taxon>
    </lineage>
</organism>